<dbReference type="EMBL" id="BK016062">
    <property type="protein sequence ID" value="DAF91851.1"/>
    <property type="molecule type" value="Genomic_DNA"/>
</dbReference>
<feature type="compositionally biased region" description="Basic and acidic residues" evidence="1">
    <location>
        <begin position="127"/>
        <end position="139"/>
    </location>
</feature>
<organism evidence="2">
    <name type="scientific">Podoviridae sp. ctZkC8</name>
    <dbReference type="NCBI Taxonomy" id="2825259"/>
    <lineage>
        <taxon>Viruses</taxon>
        <taxon>Duplodnaviria</taxon>
        <taxon>Heunggongvirae</taxon>
        <taxon>Uroviricota</taxon>
        <taxon>Caudoviricetes</taxon>
    </lineage>
</organism>
<accession>A0A8S5UBP5</accession>
<feature type="region of interest" description="Disordered" evidence="1">
    <location>
        <begin position="96"/>
        <end position="139"/>
    </location>
</feature>
<evidence type="ECO:0000313" key="2">
    <source>
        <dbReference type="EMBL" id="DAF91851.1"/>
    </source>
</evidence>
<protein>
    <submittedName>
        <fullName evidence="2">Uncharacterized protein</fullName>
    </submittedName>
</protein>
<proteinExistence type="predicted"/>
<name>A0A8S5UBP5_9CAUD</name>
<sequence>MGKISKYSNLYKDDTLIRSVNSKGVLEKYTLKEVQDLVDKLGTEKDENGRIKDQEGFNNASYILMQMYNDPKYNDEKENFIKELNDRLRVNKEEVRETLRRDVESETNESSDTNSERGAVQVSGEDGDNKGRETGDDAIKFELDGQEVTVSKTDIENDKEFSKGAFLKSYDVNSNKEEYVEYKEN</sequence>
<reference evidence="2" key="1">
    <citation type="journal article" date="2021" name="Proc. Natl. Acad. Sci. U.S.A.">
        <title>A Catalog of Tens of Thousands of Viruses from Human Metagenomes Reveals Hidden Associations with Chronic Diseases.</title>
        <authorList>
            <person name="Tisza M.J."/>
            <person name="Buck C.B."/>
        </authorList>
    </citation>
    <scope>NUCLEOTIDE SEQUENCE</scope>
    <source>
        <strain evidence="2">CtZkC8</strain>
    </source>
</reference>
<evidence type="ECO:0000256" key="1">
    <source>
        <dbReference type="SAM" id="MobiDB-lite"/>
    </source>
</evidence>